<name>T0Q619_SAPDV</name>
<accession>T0Q619</accession>
<sequence length="271" mass="30542">MTERTRRRSQPVRTVEDEAWQRVRSQRNQRRYRSRKKVAFEELEGHVLALRRDVCSLAAQSQSYQAAVARPAVSMTVATNIAVEYFRMFEYGLRGAIHPSYKAQTGFLTSVMAPDLHFMEASDRGVHKLFEQLDLYSTLFVSLHMNCDRLDVLVEADDEVIVRALAVLDLRLSRASIEAIYPNLVASNEPLVQSLVGRLLHVPILTHFYVNMETHSVHTLSTTADITSAAASLVGSVRESLVALQQTRLLANAEISMPARPPYDDMLRQGS</sequence>
<keyword evidence="2" id="KW-1185">Reference proteome</keyword>
<proteinExistence type="predicted"/>
<evidence type="ECO:0008006" key="3">
    <source>
        <dbReference type="Google" id="ProtNLM"/>
    </source>
</evidence>
<protein>
    <recommendedName>
        <fullName evidence="3">BZIP domain-containing protein</fullName>
    </recommendedName>
</protein>
<dbReference type="GeneID" id="19950019"/>
<reference evidence="1 2" key="1">
    <citation type="submission" date="2012-04" db="EMBL/GenBank/DDBJ databases">
        <title>The Genome Sequence of Saprolegnia declina VS20.</title>
        <authorList>
            <consortium name="The Broad Institute Genome Sequencing Platform"/>
            <person name="Russ C."/>
            <person name="Nusbaum C."/>
            <person name="Tyler B."/>
            <person name="van West P."/>
            <person name="Dieguez-Uribeondo J."/>
            <person name="de Bruijn I."/>
            <person name="Tripathy S."/>
            <person name="Jiang R."/>
            <person name="Young S.K."/>
            <person name="Zeng Q."/>
            <person name="Gargeya S."/>
            <person name="Fitzgerald M."/>
            <person name="Haas B."/>
            <person name="Abouelleil A."/>
            <person name="Alvarado L."/>
            <person name="Arachchi H.M."/>
            <person name="Berlin A."/>
            <person name="Chapman S.B."/>
            <person name="Goldberg J."/>
            <person name="Griggs A."/>
            <person name="Gujja S."/>
            <person name="Hansen M."/>
            <person name="Howarth C."/>
            <person name="Imamovic A."/>
            <person name="Larimer J."/>
            <person name="McCowen C."/>
            <person name="Montmayeur A."/>
            <person name="Murphy C."/>
            <person name="Neiman D."/>
            <person name="Pearson M."/>
            <person name="Priest M."/>
            <person name="Roberts A."/>
            <person name="Saif S."/>
            <person name="Shea T."/>
            <person name="Sisk P."/>
            <person name="Sykes S."/>
            <person name="Wortman J."/>
            <person name="Nusbaum C."/>
            <person name="Birren B."/>
        </authorList>
    </citation>
    <scope>NUCLEOTIDE SEQUENCE [LARGE SCALE GENOMIC DNA]</scope>
    <source>
        <strain evidence="1 2">VS20</strain>
    </source>
</reference>
<evidence type="ECO:0000313" key="1">
    <source>
        <dbReference type="EMBL" id="EQC33314.1"/>
    </source>
</evidence>
<dbReference type="AlphaFoldDB" id="T0Q619"/>
<dbReference type="InParanoid" id="T0Q619"/>
<dbReference type="RefSeq" id="XP_008613437.1">
    <property type="nucleotide sequence ID" value="XM_008615215.1"/>
</dbReference>
<organism evidence="1 2">
    <name type="scientific">Saprolegnia diclina (strain VS20)</name>
    <dbReference type="NCBI Taxonomy" id="1156394"/>
    <lineage>
        <taxon>Eukaryota</taxon>
        <taxon>Sar</taxon>
        <taxon>Stramenopiles</taxon>
        <taxon>Oomycota</taxon>
        <taxon>Saprolegniomycetes</taxon>
        <taxon>Saprolegniales</taxon>
        <taxon>Saprolegniaceae</taxon>
        <taxon>Saprolegnia</taxon>
    </lineage>
</organism>
<gene>
    <name evidence="1" type="ORF">SDRG_09292</name>
</gene>
<dbReference type="EMBL" id="JH767160">
    <property type="protein sequence ID" value="EQC33314.1"/>
    <property type="molecule type" value="Genomic_DNA"/>
</dbReference>
<dbReference type="OrthoDB" id="112590at2759"/>
<dbReference type="VEuPathDB" id="FungiDB:SDRG_09292"/>
<dbReference type="Proteomes" id="UP000030762">
    <property type="component" value="Unassembled WGS sequence"/>
</dbReference>
<evidence type="ECO:0000313" key="2">
    <source>
        <dbReference type="Proteomes" id="UP000030762"/>
    </source>
</evidence>
<dbReference type="OMA" id="WEKYSLY"/>